<proteinExistence type="predicted"/>
<keyword evidence="2" id="KW-1185">Reference proteome</keyword>
<evidence type="ECO:0000313" key="1">
    <source>
        <dbReference type="EMBL" id="KAL0115905.1"/>
    </source>
</evidence>
<reference evidence="1 2" key="1">
    <citation type="submission" date="2023-03" db="EMBL/GenBank/DDBJ databases">
        <title>High recombination rates correlate with genetic variation in Cardiocondyla obscurior ants.</title>
        <authorList>
            <person name="Errbii M."/>
        </authorList>
    </citation>
    <scope>NUCLEOTIDE SEQUENCE [LARGE SCALE GENOMIC DNA]</scope>
    <source>
        <strain evidence="1">Alpha-2009</strain>
        <tissue evidence="1">Whole body</tissue>
    </source>
</reference>
<organism evidence="1 2">
    <name type="scientific">Cardiocondyla obscurior</name>
    <dbReference type="NCBI Taxonomy" id="286306"/>
    <lineage>
        <taxon>Eukaryota</taxon>
        <taxon>Metazoa</taxon>
        <taxon>Ecdysozoa</taxon>
        <taxon>Arthropoda</taxon>
        <taxon>Hexapoda</taxon>
        <taxon>Insecta</taxon>
        <taxon>Pterygota</taxon>
        <taxon>Neoptera</taxon>
        <taxon>Endopterygota</taxon>
        <taxon>Hymenoptera</taxon>
        <taxon>Apocrita</taxon>
        <taxon>Aculeata</taxon>
        <taxon>Formicoidea</taxon>
        <taxon>Formicidae</taxon>
        <taxon>Myrmicinae</taxon>
        <taxon>Cardiocondyla</taxon>
    </lineage>
</organism>
<evidence type="ECO:0000313" key="2">
    <source>
        <dbReference type="Proteomes" id="UP001430953"/>
    </source>
</evidence>
<comment type="caution">
    <text evidence="1">The sequence shown here is derived from an EMBL/GenBank/DDBJ whole genome shotgun (WGS) entry which is preliminary data.</text>
</comment>
<dbReference type="EMBL" id="JADYXP020000010">
    <property type="protein sequence ID" value="KAL0115905.1"/>
    <property type="molecule type" value="Genomic_DNA"/>
</dbReference>
<protein>
    <submittedName>
        <fullName evidence="1">Uncharacterized protein</fullName>
    </submittedName>
</protein>
<name>A0AAW2FPQ0_9HYME</name>
<accession>A0AAW2FPQ0</accession>
<dbReference type="AlphaFoldDB" id="A0AAW2FPQ0"/>
<gene>
    <name evidence="1" type="ORF">PUN28_011057</name>
</gene>
<dbReference type="Proteomes" id="UP001430953">
    <property type="component" value="Unassembled WGS sequence"/>
</dbReference>
<sequence>MGWVSTEITFSHANRACGGEGGEEGKKKGRSIHGKFNFSSNLLTIAPSAPIIHRSKIHRSLFFFFYSRNCVVNNARRRVRLCIMIKHYK</sequence>